<reference evidence="2 3" key="1">
    <citation type="submission" date="2016-10" db="EMBL/GenBank/DDBJ databases">
        <authorList>
            <person name="de Groot N.N."/>
        </authorList>
    </citation>
    <scope>NUCLEOTIDE SEQUENCE [LARGE SCALE GENOMIC DNA]</scope>
    <source>
        <strain evidence="2 3">CPCC 202699</strain>
    </source>
</reference>
<sequence length="232" mass="23838">MNSTPIWHTASERGPRTVNADAVGAFARHGHSATFALADGVGDSPAAARAARVAASAAARSLEENGPVAAILAAQAAVRALDGKGDAVLVVAVPFEGGYQVAWVGDVRAYAWDGVLLHQVTHDHTLAQYFRDHGQEPAPHMEHVVTTSVRTARPDEIGTAVAGTGGLVLTSDGVHKQLSLTTMRDVLARPEAGAAGLVETAIGAGGRDNATALVVEPTRLADLRTIPIVTAA</sequence>
<dbReference type="AlphaFoldDB" id="A0A1H3HMQ5"/>
<keyword evidence="3" id="KW-1185">Reference proteome</keyword>
<dbReference type="EMBL" id="FNON01000004">
    <property type="protein sequence ID" value="SDY16742.1"/>
    <property type="molecule type" value="Genomic_DNA"/>
</dbReference>
<accession>A0A1H3HMQ5</accession>
<dbReference type="Gene3D" id="3.60.40.10">
    <property type="entry name" value="PPM-type phosphatase domain"/>
    <property type="match status" value="1"/>
</dbReference>
<proteinExistence type="predicted"/>
<evidence type="ECO:0000313" key="2">
    <source>
        <dbReference type="EMBL" id="SDY16742.1"/>
    </source>
</evidence>
<dbReference type="InterPro" id="IPR001932">
    <property type="entry name" value="PPM-type_phosphatase-like_dom"/>
</dbReference>
<protein>
    <submittedName>
        <fullName evidence="2">Protein phosphatase</fullName>
    </submittedName>
</protein>
<dbReference type="SMART" id="SM00332">
    <property type="entry name" value="PP2Cc"/>
    <property type="match status" value="1"/>
</dbReference>
<dbReference type="Proteomes" id="UP000199515">
    <property type="component" value="Unassembled WGS sequence"/>
</dbReference>
<dbReference type="SUPFAM" id="SSF81606">
    <property type="entry name" value="PP2C-like"/>
    <property type="match status" value="1"/>
</dbReference>
<dbReference type="PROSITE" id="PS51746">
    <property type="entry name" value="PPM_2"/>
    <property type="match status" value="1"/>
</dbReference>
<name>A0A1H3HMQ5_9PSEU</name>
<gene>
    <name evidence="2" type="ORF">SAMN05421504_104734</name>
</gene>
<evidence type="ECO:0000259" key="1">
    <source>
        <dbReference type="PROSITE" id="PS51746"/>
    </source>
</evidence>
<organism evidence="2 3">
    <name type="scientific">Amycolatopsis xylanica</name>
    <dbReference type="NCBI Taxonomy" id="589385"/>
    <lineage>
        <taxon>Bacteria</taxon>
        <taxon>Bacillati</taxon>
        <taxon>Actinomycetota</taxon>
        <taxon>Actinomycetes</taxon>
        <taxon>Pseudonocardiales</taxon>
        <taxon>Pseudonocardiaceae</taxon>
        <taxon>Amycolatopsis</taxon>
    </lineage>
</organism>
<dbReference type="OrthoDB" id="9801841at2"/>
<feature type="domain" description="PPM-type phosphatase" evidence="1">
    <location>
        <begin position="6"/>
        <end position="217"/>
    </location>
</feature>
<dbReference type="STRING" id="589385.SAMN05421504_104734"/>
<dbReference type="RefSeq" id="WP_091291740.1">
    <property type="nucleotide sequence ID" value="NZ_FNON01000004.1"/>
</dbReference>
<dbReference type="InterPro" id="IPR036457">
    <property type="entry name" value="PPM-type-like_dom_sf"/>
</dbReference>
<evidence type="ECO:0000313" key="3">
    <source>
        <dbReference type="Proteomes" id="UP000199515"/>
    </source>
</evidence>